<dbReference type="GO" id="GO:0005096">
    <property type="term" value="F:GTPase activator activity"/>
    <property type="evidence" value="ECO:0007669"/>
    <property type="project" value="UniProtKB-KW"/>
</dbReference>
<accession>A0AAV1HZK1</accession>
<evidence type="ECO:0000256" key="1">
    <source>
        <dbReference type="ARBA" id="ARBA00022468"/>
    </source>
</evidence>
<feature type="region of interest" description="Disordered" evidence="6">
    <location>
        <begin position="448"/>
        <end position="468"/>
    </location>
</feature>
<evidence type="ECO:0000256" key="2">
    <source>
        <dbReference type="ARBA" id="ARBA00022723"/>
    </source>
</evidence>
<evidence type="ECO:0000256" key="5">
    <source>
        <dbReference type="PROSITE-ProRule" id="PRU00288"/>
    </source>
</evidence>
<dbReference type="PROSITE" id="PS50115">
    <property type="entry name" value="ARFGAP"/>
    <property type="match status" value="1"/>
</dbReference>
<dbReference type="CDD" id="cd08204">
    <property type="entry name" value="ArfGap"/>
    <property type="match status" value="1"/>
</dbReference>
<dbReference type="InterPro" id="IPR038508">
    <property type="entry name" value="ArfGAP_dom_sf"/>
</dbReference>
<feature type="domain" description="Arf-GAP" evidence="7">
    <location>
        <begin position="16"/>
        <end position="136"/>
    </location>
</feature>
<dbReference type="AlphaFoldDB" id="A0AAV1HZK1"/>
<dbReference type="PANTHER" id="PTHR46419:SF2">
    <property type="entry name" value="ADP-RIBOSYLATION FACTOR GTPASE-ACTIVATING PROTEIN AGD5"/>
    <property type="match status" value="1"/>
</dbReference>
<keyword evidence="2" id="KW-0479">Metal-binding</keyword>
<dbReference type="InterPro" id="IPR001164">
    <property type="entry name" value="ArfGAP_dom"/>
</dbReference>
<dbReference type="GO" id="GO:0008270">
    <property type="term" value="F:zinc ion binding"/>
    <property type="evidence" value="ECO:0007669"/>
    <property type="project" value="UniProtKB-KW"/>
</dbReference>
<evidence type="ECO:0000313" key="9">
    <source>
        <dbReference type="Proteomes" id="UP001314263"/>
    </source>
</evidence>
<name>A0AAV1HZK1_9CHLO</name>
<feature type="compositionally biased region" description="Low complexity" evidence="6">
    <location>
        <begin position="306"/>
        <end position="335"/>
    </location>
</feature>
<dbReference type="Gene3D" id="1.10.220.150">
    <property type="entry name" value="Arf GTPase activating protein"/>
    <property type="match status" value="1"/>
</dbReference>
<feature type="compositionally biased region" description="Low complexity" evidence="6">
    <location>
        <begin position="171"/>
        <end position="184"/>
    </location>
</feature>
<evidence type="ECO:0000256" key="3">
    <source>
        <dbReference type="ARBA" id="ARBA00022771"/>
    </source>
</evidence>
<dbReference type="FunFam" id="1.10.220.150:FF:000009">
    <property type="entry name" value="stromal membrane-associated protein 1 isoform X1"/>
    <property type="match status" value="1"/>
</dbReference>
<comment type="caution">
    <text evidence="8">The sequence shown here is derived from an EMBL/GenBank/DDBJ whole genome shotgun (WGS) entry which is preliminary data.</text>
</comment>
<evidence type="ECO:0000313" key="8">
    <source>
        <dbReference type="EMBL" id="CAK0753783.1"/>
    </source>
</evidence>
<keyword evidence="3 5" id="KW-0863">Zinc-finger</keyword>
<dbReference type="PANTHER" id="PTHR46419">
    <property type="entry name" value="ADP-RIBOSYLATION FACTOR GTPASE-ACTIVATING PROTEIN AGD5"/>
    <property type="match status" value="1"/>
</dbReference>
<gene>
    <name evidence="8" type="ORF">CVIRNUC_002246</name>
</gene>
<feature type="region of interest" description="Disordered" evidence="6">
    <location>
        <begin position="278"/>
        <end position="347"/>
    </location>
</feature>
<dbReference type="InterPro" id="IPR037278">
    <property type="entry name" value="ARFGAP/RecO"/>
</dbReference>
<dbReference type="SUPFAM" id="SSF57863">
    <property type="entry name" value="ArfGap/RecO-like zinc finger"/>
    <property type="match status" value="1"/>
</dbReference>
<keyword evidence="4" id="KW-0862">Zinc</keyword>
<dbReference type="Proteomes" id="UP001314263">
    <property type="component" value="Unassembled WGS sequence"/>
</dbReference>
<sequence length="468" mass="48333">MNSKTAVTKAQNEAHRRLLSTLLKLEDNRRCADCNARGPTWASVNLGCFICLNCSGVHRSLGVHCSKVRSTTLDTWLPEQVAFAQSMGNKRANMYWEASLPKTFKRPSESDIVACKRFIEDKYRSRAYVDRKYSSAPVIESADTHPFFQDIAATETLECAEPEASAKSEGAGRSASAANTSSRSELAGPAGMRSAAKAGSAPRPAAQAKAPVQLFDLLSLDVAPAAGTSTAAASSSQPVAGSEGYDWAAFMDAATATGPAHSASQPAAAAEDHWDAFQGSTAASGPAGEAGDPFSVGVSTSAPKGATQEQAQQAAADPFAAPSSSSPAPKSAPAAGLHATQATPPKKSAADILKMFDSPHGQMHSNFGSEGLLASGRQHNPAAQGGMGVMSQPYGGMQARGGFGTSVQQQVMVPQGAGGVQGLQPMPGYQMPGMGMAPGAYGALQHEATPQQYHRSTSSAPNLNGSLF</sequence>
<dbReference type="EMBL" id="CAUYUE010000003">
    <property type="protein sequence ID" value="CAK0753783.1"/>
    <property type="molecule type" value="Genomic_DNA"/>
</dbReference>
<dbReference type="InterPro" id="IPR044520">
    <property type="entry name" value="ARF_GAP_AGD5/15"/>
</dbReference>
<evidence type="ECO:0000256" key="4">
    <source>
        <dbReference type="ARBA" id="ARBA00022833"/>
    </source>
</evidence>
<reference evidence="8 9" key="1">
    <citation type="submission" date="2023-10" db="EMBL/GenBank/DDBJ databases">
        <authorList>
            <person name="Maclean D."/>
            <person name="Macfadyen A."/>
        </authorList>
    </citation>
    <scope>NUCLEOTIDE SEQUENCE [LARGE SCALE GENOMIC DNA]</scope>
</reference>
<dbReference type="PRINTS" id="PR00405">
    <property type="entry name" value="REVINTRACTNG"/>
</dbReference>
<proteinExistence type="predicted"/>
<dbReference type="SMART" id="SM00105">
    <property type="entry name" value="ArfGap"/>
    <property type="match status" value="1"/>
</dbReference>
<organism evidence="8 9">
    <name type="scientific">Coccomyxa viridis</name>
    <dbReference type="NCBI Taxonomy" id="1274662"/>
    <lineage>
        <taxon>Eukaryota</taxon>
        <taxon>Viridiplantae</taxon>
        <taxon>Chlorophyta</taxon>
        <taxon>core chlorophytes</taxon>
        <taxon>Trebouxiophyceae</taxon>
        <taxon>Trebouxiophyceae incertae sedis</taxon>
        <taxon>Coccomyxaceae</taxon>
        <taxon>Coccomyxa</taxon>
    </lineage>
</organism>
<keyword evidence="1" id="KW-0343">GTPase activation</keyword>
<protein>
    <recommendedName>
        <fullName evidence="7">Arf-GAP domain-containing protein</fullName>
    </recommendedName>
</protein>
<feature type="region of interest" description="Disordered" evidence="6">
    <location>
        <begin position="159"/>
        <end position="204"/>
    </location>
</feature>
<dbReference type="Pfam" id="PF01412">
    <property type="entry name" value="ArfGap"/>
    <property type="match status" value="1"/>
</dbReference>
<evidence type="ECO:0000256" key="6">
    <source>
        <dbReference type="SAM" id="MobiDB-lite"/>
    </source>
</evidence>
<evidence type="ECO:0000259" key="7">
    <source>
        <dbReference type="PROSITE" id="PS50115"/>
    </source>
</evidence>
<feature type="compositionally biased region" description="Low complexity" evidence="6">
    <location>
        <begin position="193"/>
        <end position="204"/>
    </location>
</feature>
<keyword evidence="9" id="KW-1185">Reference proteome</keyword>